<dbReference type="SUPFAM" id="SSF160904">
    <property type="entry name" value="Jann2411-like"/>
    <property type="match status" value="1"/>
</dbReference>
<dbReference type="EMBL" id="CP016793">
    <property type="protein sequence ID" value="ANZ43202.1"/>
    <property type="molecule type" value="Genomic_DNA"/>
</dbReference>
<dbReference type="PANTHER" id="PTHR35525:SF3">
    <property type="entry name" value="BLL6575 PROTEIN"/>
    <property type="match status" value="1"/>
</dbReference>
<evidence type="ECO:0000259" key="1">
    <source>
        <dbReference type="Pfam" id="PF11706"/>
    </source>
</evidence>
<dbReference type="Proteomes" id="UP000093053">
    <property type="component" value="Chromosome"/>
</dbReference>
<evidence type="ECO:0000313" key="3">
    <source>
        <dbReference type="Proteomes" id="UP000093053"/>
    </source>
</evidence>
<sequence>MSFAFVSGDLALDFLGTLKWRDGDQEELLSSPRDLASWALQAGVMTEPPRLSAAQFTALVELRESVYRLVKGTLAGSGWPEEDLRRVNSYADAPAPSFTLTDTGVRRHGTARSLGGEIARAAAELLSRRDELVIRECGRDDCTRIFIDRSRTGNRRWCDMEECGNRIKAAQYRARRRAQ</sequence>
<name>A0A1B2HZR6_9PSEU</name>
<dbReference type="PANTHER" id="PTHR35525">
    <property type="entry name" value="BLL6575 PROTEIN"/>
    <property type="match status" value="1"/>
</dbReference>
<dbReference type="InterPro" id="IPR023286">
    <property type="entry name" value="ABATE_dom_sf"/>
</dbReference>
<dbReference type="AlphaFoldDB" id="A0A1B2HZR6"/>
<accession>A0A1B2HZR6</accession>
<dbReference type="KEGG" id="led:BBK82_32710"/>
<reference evidence="2 3" key="1">
    <citation type="submission" date="2016-07" db="EMBL/GenBank/DDBJ databases">
        <title>Complete genome sequence of the Lentzea guizhouensis DHS C013.</title>
        <authorList>
            <person name="Cao C."/>
        </authorList>
    </citation>
    <scope>NUCLEOTIDE SEQUENCE [LARGE SCALE GENOMIC DNA]</scope>
    <source>
        <strain evidence="2 3">DHS C013</strain>
    </source>
</reference>
<dbReference type="InterPro" id="IPR021005">
    <property type="entry name" value="Znf_CGNR"/>
</dbReference>
<dbReference type="Pfam" id="PF07336">
    <property type="entry name" value="ABATE"/>
    <property type="match status" value="1"/>
</dbReference>
<dbReference type="STRING" id="1586287.BBK82_32710"/>
<dbReference type="RefSeq" id="WP_065921524.1">
    <property type="nucleotide sequence ID" value="NZ_CP016793.1"/>
</dbReference>
<organism evidence="2 3">
    <name type="scientific">Lentzea guizhouensis</name>
    <dbReference type="NCBI Taxonomy" id="1586287"/>
    <lineage>
        <taxon>Bacteria</taxon>
        <taxon>Bacillati</taxon>
        <taxon>Actinomycetota</taxon>
        <taxon>Actinomycetes</taxon>
        <taxon>Pseudonocardiales</taxon>
        <taxon>Pseudonocardiaceae</taxon>
        <taxon>Lentzea</taxon>
    </lineage>
</organism>
<dbReference type="Gene3D" id="1.10.3300.10">
    <property type="entry name" value="Jann2411-like domain"/>
    <property type="match status" value="1"/>
</dbReference>
<keyword evidence="3" id="KW-1185">Reference proteome</keyword>
<proteinExistence type="predicted"/>
<protein>
    <recommendedName>
        <fullName evidence="1">Zinc finger CGNR domain-containing protein</fullName>
    </recommendedName>
</protein>
<evidence type="ECO:0000313" key="2">
    <source>
        <dbReference type="EMBL" id="ANZ43202.1"/>
    </source>
</evidence>
<dbReference type="InterPro" id="IPR010852">
    <property type="entry name" value="ABATE"/>
</dbReference>
<dbReference type="Pfam" id="PF11706">
    <property type="entry name" value="zf-CGNR"/>
    <property type="match status" value="1"/>
</dbReference>
<feature type="domain" description="Zinc finger CGNR" evidence="1">
    <location>
        <begin position="134"/>
        <end position="176"/>
    </location>
</feature>
<gene>
    <name evidence="2" type="ORF">BBK82_32710</name>
</gene>